<reference evidence="1 2" key="1">
    <citation type="submission" date="2018-09" db="EMBL/GenBank/DDBJ databases">
        <title>Altererythrobacter spongiae sp. nov., isolated from a marine sponge.</title>
        <authorList>
            <person name="Zhuang L."/>
            <person name="Luo L."/>
        </authorList>
    </citation>
    <scope>NUCLEOTIDE SEQUENCE [LARGE SCALE GENOMIC DNA]</scope>
    <source>
        <strain evidence="1 2">HN-Y73</strain>
    </source>
</reference>
<dbReference type="AlphaFoldDB" id="A0A420EP19"/>
<gene>
    <name evidence="1" type="ORF">D6851_04135</name>
</gene>
<dbReference type="RefSeq" id="WP_120323624.1">
    <property type="nucleotide sequence ID" value="NZ_RAPF01000002.1"/>
</dbReference>
<proteinExistence type="predicted"/>
<keyword evidence="2" id="KW-1185">Reference proteome</keyword>
<accession>A0A420EP19</accession>
<name>A0A420EP19_9SPHN</name>
<sequence>MTDIAELTPITGDIAASADVTINTKGGSVTAILKKSLRDRLGALSDHLAGAALQFASGQSVLLLAGAGSGALAGAVRVRKTGQNRFEIVLDGDEAEEIDEVTATFLRLKKDQFEKGLLNLSEPMTAVDWRKQMDADLADVREVLAEVDQK</sequence>
<comment type="caution">
    <text evidence="1">The sequence shown here is derived from an EMBL/GenBank/DDBJ whole genome shotgun (WGS) entry which is preliminary data.</text>
</comment>
<protein>
    <submittedName>
        <fullName evidence="1">Uncharacterized protein</fullName>
    </submittedName>
</protein>
<organism evidence="1 2">
    <name type="scientific">Altericroceibacterium spongiae</name>
    <dbReference type="NCBI Taxonomy" id="2320269"/>
    <lineage>
        <taxon>Bacteria</taxon>
        <taxon>Pseudomonadati</taxon>
        <taxon>Pseudomonadota</taxon>
        <taxon>Alphaproteobacteria</taxon>
        <taxon>Sphingomonadales</taxon>
        <taxon>Erythrobacteraceae</taxon>
        <taxon>Altericroceibacterium</taxon>
    </lineage>
</organism>
<dbReference type="Proteomes" id="UP000284395">
    <property type="component" value="Unassembled WGS sequence"/>
</dbReference>
<evidence type="ECO:0000313" key="2">
    <source>
        <dbReference type="Proteomes" id="UP000284395"/>
    </source>
</evidence>
<evidence type="ECO:0000313" key="1">
    <source>
        <dbReference type="EMBL" id="RKF22425.1"/>
    </source>
</evidence>
<dbReference type="EMBL" id="RAPF01000002">
    <property type="protein sequence ID" value="RKF22425.1"/>
    <property type="molecule type" value="Genomic_DNA"/>
</dbReference>